<gene>
    <name evidence="2" type="primary">sodX</name>
    <name evidence="2" type="ORF">SNR37_002926</name>
</gene>
<proteinExistence type="predicted"/>
<dbReference type="GO" id="GO:0008233">
    <property type="term" value="F:peptidase activity"/>
    <property type="evidence" value="ECO:0007669"/>
    <property type="project" value="UniProtKB-KW"/>
</dbReference>
<comment type="caution">
    <text evidence="2">The sequence shown here is derived from an EMBL/GenBank/DDBJ whole genome shotgun (WGS) entry which is preliminary data.</text>
</comment>
<dbReference type="Pfam" id="PF00717">
    <property type="entry name" value="Peptidase_S24"/>
    <property type="match status" value="1"/>
</dbReference>
<dbReference type="InterPro" id="IPR015927">
    <property type="entry name" value="Peptidase_S24_S26A/B/C"/>
</dbReference>
<evidence type="ECO:0000259" key="1">
    <source>
        <dbReference type="Pfam" id="PF00717"/>
    </source>
</evidence>
<evidence type="ECO:0000313" key="2">
    <source>
        <dbReference type="EMBL" id="MEE1673502.1"/>
    </source>
</evidence>
<dbReference type="GO" id="GO:0006508">
    <property type="term" value="P:proteolysis"/>
    <property type="evidence" value="ECO:0007669"/>
    <property type="project" value="UniProtKB-KW"/>
</dbReference>
<dbReference type="RefSeq" id="WP_255494607.1">
    <property type="nucleotide sequence ID" value="NZ_JAYDYW010000005.1"/>
</dbReference>
<dbReference type="CDD" id="cd06462">
    <property type="entry name" value="Peptidase_S24_S26"/>
    <property type="match status" value="1"/>
</dbReference>
<name>A0ABU7G2M4_9ALTE</name>
<dbReference type="SUPFAM" id="SSF51306">
    <property type="entry name" value="LexA/Signal peptidase"/>
    <property type="match status" value="1"/>
</dbReference>
<dbReference type="Proteomes" id="UP001310248">
    <property type="component" value="Unassembled WGS sequence"/>
</dbReference>
<keyword evidence="2" id="KW-0645">Protease</keyword>
<dbReference type="InterPro" id="IPR014124">
    <property type="entry name" value="Pept_S26A_Sod_Ni_maturase"/>
</dbReference>
<dbReference type="EMBL" id="JAYDYW010000005">
    <property type="protein sequence ID" value="MEE1673502.1"/>
    <property type="molecule type" value="Genomic_DNA"/>
</dbReference>
<keyword evidence="2" id="KW-0378">Hydrolase</keyword>
<accession>A0ABU7G2M4</accession>
<organism evidence="2 3">
    <name type="scientific">Agarivorans aestuarii</name>
    <dbReference type="NCBI Taxonomy" id="1563703"/>
    <lineage>
        <taxon>Bacteria</taxon>
        <taxon>Pseudomonadati</taxon>
        <taxon>Pseudomonadota</taxon>
        <taxon>Gammaproteobacteria</taxon>
        <taxon>Alteromonadales</taxon>
        <taxon>Alteromonadaceae</taxon>
        <taxon>Agarivorans</taxon>
    </lineage>
</organism>
<reference evidence="3" key="1">
    <citation type="submission" date="2023-07" db="EMBL/GenBank/DDBJ databases">
        <title>Draft genome sequence of Agarivorans aestuarii strain ZMCS4, a CAZymes producing bacteria isolated from the marine brown algae Clodostephus spongiosus.</title>
        <authorList>
            <person name="Lorente B."/>
            <person name="Cabral C."/>
            <person name="Frias J."/>
            <person name="Faria J."/>
            <person name="Toubarro D."/>
        </authorList>
    </citation>
    <scope>NUCLEOTIDE SEQUENCE [LARGE SCALE GENOMIC DNA]</scope>
    <source>
        <strain evidence="3">ZMCS4</strain>
    </source>
</reference>
<dbReference type="NCBIfam" id="TIGR02754">
    <property type="entry name" value="sod_Ni_protease"/>
    <property type="match status" value="1"/>
</dbReference>
<dbReference type="InterPro" id="IPR036286">
    <property type="entry name" value="LexA/Signal_pep-like_sf"/>
</dbReference>
<sequence>MFGLSINKIRGDSMSPLLPKNSYVMFHRFYLSKHFKPGDVVKVLHPKFGLIVKKIGSVDRYGFIWLRGENPSSVSTIDMGPVRSSRIKGKVLFWITPS</sequence>
<feature type="domain" description="Peptidase S24/S26A/S26B/S26C" evidence="1">
    <location>
        <begin position="8"/>
        <end position="91"/>
    </location>
</feature>
<dbReference type="Gene3D" id="2.10.109.10">
    <property type="entry name" value="Umud Fragment, subunit A"/>
    <property type="match status" value="1"/>
</dbReference>
<protein>
    <submittedName>
        <fullName evidence="2">Nickel-type superoxide dismutase maturation protease</fullName>
    </submittedName>
</protein>
<evidence type="ECO:0000313" key="3">
    <source>
        <dbReference type="Proteomes" id="UP001310248"/>
    </source>
</evidence>
<keyword evidence="3" id="KW-1185">Reference proteome</keyword>